<evidence type="ECO:0000313" key="1">
    <source>
        <dbReference type="EMBL" id="CAA9569871.1"/>
    </source>
</evidence>
<name>A0A6J4V7X6_9BACT</name>
<sequence length="36" mass="3813">MTSGVVGTVIRLVDIWIDEGRPPDHSRAVKPGPEAG</sequence>
<dbReference type="EMBL" id="CADCWG010000240">
    <property type="protein sequence ID" value="CAA9569871.1"/>
    <property type="molecule type" value="Genomic_DNA"/>
</dbReference>
<proteinExistence type="predicted"/>
<gene>
    <name evidence="1" type="ORF">AVDCRST_MAG49-3481</name>
</gene>
<accession>A0A6J4V7X6</accession>
<dbReference type="AlphaFoldDB" id="A0A6J4V7X6"/>
<protein>
    <submittedName>
        <fullName evidence="1">Uncharacterized protein</fullName>
    </submittedName>
</protein>
<reference evidence="1" key="1">
    <citation type="submission" date="2020-02" db="EMBL/GenBank/DDBJ databases">
        <authorList>
            <person name="Meier V. D."/>
        </authorList>
    </citation>
    <scope>NUCLEOTIDE SEQUENCE</scope>
    <source>
        <strain evidence="1">AVDCRST_MAG49</strain>
    </source>
</reference>
<organism evidence="1">
    <name type="scientific">uncultured Thermomicrobiales bacterium</name>
    <dbReference type="NCBI Taxonomy" id="1645740"/>
    <lineage>
        <taxon>Bacteria</taxon>
        <taxon>Pseudomonadati</taxon>
        <taxon>Thermomicrobiota</taxon>
        <taxon>Thermomicrobia</taxon>
        <taxon>Thermomicrobiales</taxon>
        <taxon>environmental samples</taxon>
    </lineage>
</organism>